<dbReference type="RefSeq" id="WP_321535754.1">
    <property type="nucleotide sequence ID" value="NZ_JARGDL010000008.1"/>
</dbReference>
<keyword evidence="3" id="KW-1185">Reference proteome</keyword>
<dbReference type="PROSITE" id="PS51257">
    <property type="entry name" value="PROKAR_LIPOPROTEIN"/>
    <property type="match status" value="1"/>
</dbReference>
<feature type="signal peptide" evidence="1">
    <location>
        <begin position="1"/>
        <end position="23"/>
    </location>
</feature>
<dbReference type="Proteomes" id="UP001221302">
    <property type="component" value="Unassembled WGS sequence"/>
</dbReference>
<keyword evidence="2" id="KW-0378">Hydrolase</keyword>
<dbReference type="Gene3D" id="2.40.10.120">
    <property type="match status" value="1"/>
</dbReference>
<feature type="chain" id="PRO_5042189492" evidence="1">
    <location>
        <begin position="24"/>
        <end position="359"/>
    </location>
</feature>
<keyword evidence="1" id="KW-0732">Signal</keyword>
<dbReference type="AlphaFoldDB" id="A0AAE3TCZ9"/>
<dbReference type="EMBL" id="JARGDL010000008">
    <property type="protein sequence ID" value="MDF1611986.1"/>
    <property type="molecule type" value="Genomic_DNA"/>
</dbReference>
<gene>
    <name evidence="2" type="ORF">P0M35_07475</name>
</gene>
<reference evidence="2" key="1">
    <citation type="submission" date="2023-03" db="EMBL/GenBank/DDBJ databases">
        <title>Stygiobacter electus gen. nov., sp. nov., facultatively anaerobic thermotolerant bacterium of the class Ignavibacteria from a well of Yessentuki mineral water deposit.</title>
        <authorList>
            <person name="Podosokorskaya O.A."/>
            <person name="Elcheninov A.G."/>
            <person name="Petrova N.F."/>
            <person name="Zavarzina D.G."/>
            <person name="Kublanov I.V."/>
            <person name="Merkel A.Y."/>
        </authorList>
    </citation>
    <scope>NUCLEOTIDE SEQUENCE</scope>
    <source>
        <strain evidence="2">09-Me</strain>
    </source>
</reference>
<protein>
    <submittedName>
        <fullName evidence="2">Serine protease</fullName>
    </submittedName>
</protein>
<evidence type="ECO:0000313" key="2">
    <source>
        <dbReference type="EMBL" id="MDF1611986.1"/>
    </source>
</evidence>
<dbReference type="InterPro" id="IPR009003">
    <property type="entry name" value="Peptidase_S1_PA"/>
</dbReference>
<evidence type="ECO:0000313" key="3">
    <source>
        <dbReference type="Proteomes" id="UP001221302"/>
    </source>
</evidence>
<evidence type="ECO:0000256" key="1">
    <source>
        <dbReference type="SAM" id="SignalP"/>
    </source>
</evidence>
<sequence length="359" mass="40470">MKNKILIYIFNCLSLLIFFSCTSQNVLEKVMPTLSDGKYDSEFPYRNSSEQLEEISNNIRLINSIAFYVSYIFPEESKLFRGQILNIDFKKKAIQEITFNKTASGTATIISNKLGSVVLLTVSHVVSFPDTIYSYFLNKDGSLSTYVQSISIKTKQTNYIPDFPGNGEVEIIVNDKTLDVALLGQQYLGNQALNLLPFKYPWGNSSELEWGSFIYVFGFPMNYKMISKGIVSNPTKDKNTFLIDAVFNPGSSGGIVLAIRDGVPNFELVGLVKSVPAEFQLNVHPFSNVNEIDFNPMIPYKGEIYVEREQILRTGITKVIGIEAVKDFILKNKDKILLKGYSIPFLFDTETKSKLINVH</sequence>
<comment type="caution">
    <text evidence="2">The sequence shown here is derived from an EMBL/GenBank/DDBJ whole genome shotgun (WGS) entry which is preliminary data.</text>
</comment>
<name>A0AAE3TCZ9_9BACT</name>
<dbReference type="SUPFAM" id="SSF50494">
    <property type="entry name" value="Trypsin-like serine proteases"/>
    <property type="match status" value="1"/>
</dbReference>
<organism evidence="2 3">
    <name type="scientific">Stygiobacter electus</name>
    <dbReference type="NCBI Taxonomy" id="3032292"/>
    <lineage>
        <taxon>Bacteria</taxon>
        <taxon>Pseudomonadati</taxon>
        <taxon>Ignavibacteriota</taxon>
        <taxon>Ignavibacteria</taxon>
        <taxon>Ignavibacteriales</taxon>
        <taxon>Melioribacteraceae</taxon>
        <taxon>Stygiobacter</taxon>
    </lineage>
</organism>
<dbReference type="GO" id="GO:0008233">
    <property type="term" value="F:peptidase activity"/>
    <property type="evidence" value="ECO:0007669"/>
    <property type="project" value="UniProtKB-KW"/>
</dbReference>
<dbReference type="Pfam" id="PF13365">
    <property type="entry name" value="Trypsin_2"/>
    <property type="match status" value="1"/>
</dbReference>
<keyword evidence="2" id="KW-0645">Protease</keyword>
<accession>A0AAE3TCZ9</accession>
<dbReference type="GO" id="GO:0006508">
    <property type="term" value="P:proteolysis"/>
    <property type="evidence" value="ECO:0007669"/>
    <property type="project" value="UniProtKB-KW"/>
</dbReference>
<proteinExistence type="predicted"/>